<dbReference type="SUPFAM" id="SSF46894">
    <property type="entry name" value="C-terminal effector domain of the bipartite response regulators"/>
    <property type="match status" value="1"/>
</dbReference>
<dbReference type="InterPro" id="IPR016032">
    <property type="entry name" value="Sig_transdc_resp-reg_C-effctor"/>
</dbReference>
<evidence type="ECO:0000256" key="1">
    <source>
        <dbReference type="ARBA" id="ARBA00023015"/>
    </source>
</evidence>
<evidence type="ECO:0000313" key="6">
    <source>
        <dbReference type="EMBL" id="WIV21627.1"/>
    </source>
</evidence>
<dbReference type="InterPro" id="IPR001867">
    <property type="entry name" value="OmpR/PhoB-type_DNA-bd"/>
</dbReference>
<dbReference type="CDD" id="cd00383">
    <property type="entry name" value="trans_reg_C"/>
    <property type="match status" value="1"/>
</dbReference>
<gene>
    <name evidence="6" type="ORF">QPK24_22635</name>
</gene>
<dbReference type="SMART" id="SM00862">
    <property type="entry name" value="Trans_reg_C"/>
    <property type="match status" value="1"/>
</dbReference>
<dbReference type="Proteomes" id="UP001236415">
    <property type="component" value="Chromosome"/>
</dbReference>
<keyword evidence="7" id="KW-1185">Reference proteome</keyword>
<dbReference type="EMBL" id="CP127162">
    <property type="protein sequence ID" value="WIV21627.1"/>
    <property type="molecule type" value="Genomic_DNA"/>
</dbReference>
<keyword evidence="1" id="KW-0805">Transcription regulation</keyword>
<protein>
    <submittedName>
        <fullName evidence="6">Winged helix-turn-helix domain-containing protein</fullName>
    </submittedName>
</protein>
<evidence type="ECO:0000256" key="2">
    <source>
        <dbReference type="ARBA" id="ARBA00023125"/>
    </source>
</evidence>
<evidence type="ECO:0000259" key="5">
    <source>
        <dbReference type="PROSITE" id="PS51755"/>
    </source>
</evidence>
<dbReference type="InterPro" id="IPR036388">
    <property type="entry name" value="WH-like_DNA-bd_sf"/>
</dbReference>
<dbReference type="Gene3D" id="1.10.10.10">
    <property type="entry name" value="Winged helix-like DNA-binding domain superfamily/Winged helix DNA-binding domain"/>
    <property type="match status" value="1"/>
</dbReference>
<sequence length="383" mass="44569">MKASTLLLPRQAKQYLLAKEYALLIFLARHQGQTFTREHLLNQVWGMEYPSERTVDDHIYRLRKKLVSLPEFELLTVRGTGYRLSLHETNGPRMRPSLYDAELQAAVGQLFQKYHLLGQGDSMMALAAQQEVLGIEVNSYYSRYLHFLDGDLAYFVHDHTAPVHDQLYWISILYGILIPPEEALGLLEKILQSGLLSPHQHREMYILNIIDIYAENGRFAEAEKRLIETRWVVKEDELIGFHIPVAAAELYLYILQNEPDKVNKKMDQIRLMLEDTPYLRELIRFHFLEGIWQYSQGIIQDAISSVDLGMQVYYESKSTPHLLISLGQFLRYIDRNPHPTLEKETKTLKLKLKRILAELNEKHQYDALLGPAHDRILNFLASV</sequence>
<evidence type="ECO:0000256" key="3">
    <source>
        <dbReference type="ARBA" id="ARBA00023163"/>
    </source>
</evidence>
<organism evidence="6 7">
    <name type="scientific">Paenibacillus polygoni</name>
    <dbReference type="NCBI Taxonomy" id="3050112"/>
    <lineage>
        <taxon>Bacteria</taxon>
        <taxon>Bacillati</taxon>
        <taxon>Bacillota</taxon>
        <taxon>Bacilli</taxon>
        <taxon>Bacillales</taxon>
        <taxon>Paenibacillaceae</taxon>
        <taxon>Paenibacillus</taxon>
    </lineage>
</organism>
<dbReference type="PROSITE" id="PS51755">
    <property type="entry name" value="OMPR_PHOB"/>
    <property type="match status" value="1"/>
</dbReference>
<keyword evidence="2 4" id="KW-0238">DNA-binding</keyword>
<keyword evidence="3" id="KW-0804">Transcription</keyword>
<reference evidence="6 7" key="1">
    <citation type="submission" date="2023-06" db="EMBL/GenBank/DDBJ databases">
        <title>Paenibacillus polygonum sp. nov., an endophytic bacterium, isolated from Polygonum lapathifolium L. in Nanji Wetland National Nature Reserve, South of Poyang Lake, Jiangxi Province, China.</title>
        <authorList>
            <person name="Yu Z."/>
        </authorList>
    </citation>
    <scope>NUCLEOTIDE SEQUENCE [LARGE SCALE GENOMIC DNA]</scope>
    <source>
        <strain evidence="6 7">C31</strain>
    </source>
</reference>
<feature type="DNA-binding region" description="OmpR/PhoB-type" evidence="4">
    <location>
        <begin position="1"/>
        <end position="86"/>
    </location>
</feature>
<evidence type="ECO:0000256" key="4">
    <source>
        <dbReference type="PROSITE-ProRule" id="PRU01091"/>
    </source>
</evidence>
<feature type="domain" description="OmpR/PhoB-type" evidence="5">
    <location>
        <begin position="1"/>
        <end position="86"/>
    </location>
</feature>
<dbReference type="RefSeq" id="WP_285749522.1">
    <property type="nucleotide sequence ID" value="NZ_CP127162.1"/>
</dbReference>
<dbReference type="Pfam" id="PF00486">
    <property type="entry name" value="Trans_reg_C"/>
    <property type="match status" value="1"/>
</dbReference>
<proteinExistence type="predicted"/>
<name>A0ABY8XB13_9BACL</name>
<evidence type="ECO:0000313" key="7">
    <source>
        <dbReference type="Proteomes" id="UP001236415"/>
    </source>
</evidence>
<accession>A0ABY8XB13</accession>